<evidence type="ECO:0000313" key="1">
    <source>
        <dbReference type="EMBL" id="KAK9884961.1"/>
    </source>
</evidence>
<gene>
    <name evidence="1" type="ORF">WA026_009196</name>
</gene>
<dbReference type="Proteomes" id="UP001431783">
    <property type="component" value="Unassembled WGS sequence"/>
</dbReference>
<sequence>MYISLVVNILRREKQLINLSVTGLTLDVPEEALHQIEYTSTANTVPPLEDNLSKLKPRLFQYKKAKKVFSKHVNLSYPNKSVLTSKNTKAIVKRKAETVINQVNVQRRLDVENNRKGLIPIIQKKKTLWKTADSFKRSLLLCPHKPGKTKKE</sequence>
<keyword evidence="2" id="KW-1185">Reference proteome</keyword>
<proteinExistence type="predicted"/>
<organism evidence="1 2">
    <name type="scientific">Henosepilachna vigintioctopunctata</name>
    <dbReference type="NCBI Taxonomy" id="420089"/>
    <lineage>
        <taxon>Eukaryota</taxon>
        <taxon>Metazoa</taxon>
        <taxon>Ecdysozoa</taxon>
        <taxon>Arthropoda</taxon>
        <taxon>Hexapoda</taxon>
        <taxon>Insecta</taxon>
        <taxon>Pterygota</taxon>
        <taxon>Neoptera</taxon>
        <taxon>Endopterygota</taxon>
        <taxon>Coleoptera</taxon>
        <taxon>Polyphaga</taxon>
        <taxon>Cucujiformia</taxon>
        <taxon>Coccinelloidea</taxon>
        <taxon>Coccinellidae</taxon>
        <taxon>Epilachninae</taxon>
        <taxon>Epilachnini</taxon>
        <taxon>Henosepilachna</taxon>
    </lineage>
</organism>
<reference evidence="1 2" key="1">
    <citation type="submission" date="2023-03" db="EMBL/GenBank/DDBJ databases">
        <title>Genome insight into feeding habits of ladybird beetles.</title>
        <authorList>
            <person name="Li H.-S."/>
            <person name="Huang Y.-H."/>
            <person name="Pang H."/>
        </authorList>
    </citation>
    <scope>NUCLEOTIDE SEQUENCE [LARGE SCALE GENOMIC DNA]</scope>
    <source>
        <strain evidence="1">SYSU_2023b</strain>
        <tissue evidence="1">Whole body</tissue>
    </source>
</reference>
<comment type="caution">
    <text evidence="1">The sequence shown here is derived from an EMBL/GenBank/DDBJ whole genome shotgun (WGS) entry which is preliminary data.</text>
</comment>
<evidence type="ECO:0000313" key="2">
    <source>
        <dbReference type="Proteomes" id="UP001431783"/>
    </source>
</evidence>
<accession>A0AAW1UVV8</accession>
<name>A0AAW1UVV8_9CUCU</name>
<protein>
    <submittedName>
        <fullName evidence="1">Uncharacterized protein</fullName>
    </submittedName>
</protein>
<dbReference type="EMBL" id="JARQZJ010000094">
    <property type="protein sequence ID" value="KAK9884961.1"/>
    <property type="molecule type" value="Genomic_DNA"/>
</dbReference>
<dbReference type="AlphaFoldDB" id="A0AAW1UVV8"/>